<dbReference type="AlphaFoldDB" id="A0A840WI42"/>
<proteinExistence type="predicted"/>
<sequence length="188" mass="18614">MVSTSLSGSVTVRAPLISDRTTRGPFRATVVPGAELQCTETRTDTVADGLSVDEGVLCLDGADVRGQVTVAEGASLVVEGGSLRGGLSAAGARTVRLTGTEVRGAVSVTGTTAEVTVLGSVLSGSLVLNGNTQVSAESWPGDPQGYGPVLAGNSVRGSLSCSGNNLAATDFGAVNDVTGSVTGQCSEL</sequence>
<evidence type="ECO:0000313" key="2">
    <source>
        <dbReference type="Proteomes" id="UP000579647"/>
    </source>
</evidence>
<evidence type="ECO:0000313" key="1">
    <source>
        <dbReference type="EMBL" id="MBB5491156.1"/>
    </source>
</evidence>
<protein>
    <submittedName>
        <fullName evidence="1">Uncharacterized protein</fullName>
    </submittedName>
</protein>
<dbReference type="Proteomes" id="UP000579647">
    <property type="component" value="Unassembled WGS sequence"/>
</dbReference>
<reference evidence="1 2" key="1">
    <citation type="submission" date="2020-08" db="EMBL/GenBank/DDBJ databases">
        <title>Sequencing the genomes of 1000 actinobacteria strains.</title>
        <authorList>
            <person name="Klenk H.-P."/>
        </authorList>
    </citation>
    <scope>NUCLEOTIDE SEQUENCE [LARGE SCALE GENOMIC DNA]</scope>
    <source>
        <strain evidence="1 2">DSM 44598</strain>
    </source>
</reference>
<name>A0A840WI42_9ACTN</name>
<keyword evidence="2" id="KW-1185">Reference proteome</keyword>
<gene>
    <name evidence="1" type="ORF">HNR07_002293</name>
</gene>
<comment type="caution">
    <text evidence="1">The sequence shown here is derived from an EMBL/GenBank/DDBJ whole genome shotgun (WGS) entry which is preliminary data.</text>
</comment>
<accession>A0A840WI42</accession>
<organism evidence="1 2">
    <name type="scientific">Nocardiopsis metallicus</name>
    <dbReference type="NCBI Taxonomy" id="179819"/>
    <lineage>
        <taxon>Bacteria</taxon>
        <taxon>Bacillati</taxon>
        <taxon>Actinomycetota</taxon>
        <taxon>Actinomycetes</taxon>
        <taxon>Streptosporangiales</taxon>
        <taxon>Nocardiopsidaceae</taxon>
        <taxon>Nocardiopsis</taxon>
    </lineage>
</organism>
<dbReference type="EMBL" id="JACHDO010000001">
    <property type="protein sequence ID" value="MBB5491156.1"/>
    <property type="molecule type" value="Genomic_DNA"/>
</dbReference>